<sequence>MTFVGGKVPRPNAETGLVSWNYRSWRDVFAARTNKPPNARPVNLATRRGIGPGRKPADFQGPRRAG</sequence>
<evidence type="ECO:0000313" key="2">
    <source>
        <dbReference type="EMBL" id="KAK7478413.1"/>
    </source>
</evidence>
<proteinExistence type="predicted"/>
<comment type="caution">
    <text evidence="2">The sequence shown here is derived from an EMBL/GenBank/DDBJ whole genome shotgun (WGS) entry which is preliminary data.</text>
</comment>
<dbReference type="EMBL" id="JACVVK020000326">
    <property type="protein sequence ID" value="KAK7478413.1"/>
    <property type="molecule type" value="Genomic_DNA"/>
</dbReference>
<gene>
    <name evidence="2" type="ORF">BaRGS_00030338</name>
</gene>
<feature type="region of interest" description="Disordered" evidence="1">
    <location>
        <begin position="33"/>
        <end position="66"/>
    </location>
</feature>
<keyword evidence="3" id="KW-1185">Reference proteome</keyword>
<reference evidence="2 3" key="1">
    <citation type="journal article" date="2023" name="Sci. Data">
        <title>Genome assembly of the Korean intertidal mud-creeper Batillaria attramentaria.</title>
        <authorList>
            <person name="Patra A.K."/>
            <person name="Ho P.T."/>
            <person name="Jun S."/>
            <person name="Lee S.J."/>
            <person name="Kim Y."/>
            <person name="Won Y.J."/>
        </authorList>
    </citation>
    <scope>NUCLEOTIDE SEQUENCE [LARGE SCALE GENOMIC DNA]</scope>
    <source>
        <strain evidence="2">Wonlab-2016</strain>
    </source>
</reference>
<evidence type="ECO:0000256" key="1">
    <source>
        <dbReference type="SAM" id="MobiDB-lite"/>
    </source>
</evidence>
<dbReference type="AlphaFoldDB" id="A0ABD0JU25"/>
<accession>A0ABD0JU25</accession>
<evidence type="ECO:0000313" key="3">
    <source>
        <dbReference type="Proteomes" id="UP001519460"/>
    </source>
</evidence>
<organism evidence="2 3">
    <name type="scientific">Batillaria attramentaria</name>
    <dbReference type="NCBI Taxonomy" id="370345"/>
    <lineage>
        <taxon>Eukaryota</taxon>
        <taxon>Metazoa</taxon>
        <taxon>Spiralia</taxon>
        <taxon>Lophotrochozoa</taxon>
        <taxon>Mollusca</taxon>
        <taxon>Gastropoda</taxon>
        <taxon>Caenogastropoda</taxon>
        <taxon>Sorbeoconcha</taxon>
        <taxon>Cerithioidea</taxon>
        <taxon>Batillariidae</taxon>
        <taxon>Batillaria</taxon>
    </lineage>
</organism>
<name>A0ABD0JU25_9CAEN</name>
<protein>
    <submittedName>
        <fullName evidence="2">Uncharacterized protein</fullName>
    </submittedName>
</protein>
<dbReference type="Proteomes" id="UP001519460">
    <property type="component" value="Unassembled WGS sequence"/>
</dbReference>